<reference evidence="1 2" key="1">
    <citation type="journal article" date="2019" name="Genome Biol. Evol.">
        <title>Insights into the evolution of the New World diploid cottons (Gossypium, subgenus Houzingenia) based on genome sequencing.</title>
        <authorList>
            <person name="Grover C.E."/>
            <person name="Arick M.A. 2nd"/>
            <person name="Thrash A."/>
            <person name="Conover J.L."/>
            <person name="Sanders W.S."/>
            <person name="Peterson D.G."/>
            <person name="Frelichowski J.E."/>
            <person name="Scheffler J.A."/>
            <person name="Scheffler B.E."/>
            <person name="Wendel J.F."/>
        </authorList>
    </citation>
    <scope>NUCLEOTIDE SEQUENCE [LARGE SCALE GENOMIC DNA]</scope>
    <source>
        <strain evidence="1">6</strain>
        <tissue evidence="1">Leaf</tissue>
    </source>
</reference>
<dbReference type="Proteomes" id="UP000593575">
    <property type="component" value="Unassembled WGS sequence"/>
</dbReference>
<gene>
    <name evidence="1" type="ORF">Goarm_020584</name>
</gene>
<dbReference type="EMBL" id="JABFAE010000002">
    <property type="protein sequence ID" value="MBA0823890.1"/>
    <property type="molecule type" value="Genomic_DNA"/>
</dbReference>
<dbReference type="AlphaFoldDB" id="A0A7J9IP23"/>
<protein>
    <submittedName>
        <fullName evidence="1">Uncharacterized protein</fullName>
    </submittedName>
</protein>
<proteinExistence type="predicted"/>
<evidence type="ECO:0000313" key="1">
    <source>
        <dbReference type="EMBL" id="MBA0823890.1"/>
    </source>
</evidence>
<organism evidence="1 2">
    <name type="scientific">Gossypium armourianum</name>
    <dbReference type="NCBI Taxonomy" id="34283"/>
    <lineage>
        <taxon>Eukaryota</taxon>
        <taxon>Viridiplantae</taxon>
        <taxon>Streptophyta</taxon>
        <taxon>Embryophyta</taxon>
        <taxon>Tracheophyta</taxon>
        <taxon>Spermatophyta</taxon>
        <taxon>Magnoliopsida</taxon>
        <taxon>eudicotyledons</taxon>
        <taxon>Gunneridae</taxon>
        <taxon>Pentapetalae</taxon>
        <taxon>rosids</taxon>
        <taxon>malvids</taxon>
        <taxon>Malvales</taxon>
        <taxon>Malvaceae</taxon>
        <taxon>Malvoideae</taxon>
        <taxon>Gossypium</taxon>
    </lineage>
</organism>
<evidence type="ECO:0000313" key="2">
    <source>
        <dbReference type="Proteomes" id="UP000593575"/>
    </source>
</evidence>
<keyword evidence="2" id="KW-1185">Reference proteome</keyword>
<sequence length="268" mass="30364">MENEFAELTLNEEEDAVLQAEIELSTKTIYDIPKGFFSENLARQLGDFLGKFLEYDGSDLGKGNRNFMRIRVQLDVRENGVRGRSGCNGLGFVFVSAIQKSLAVNSVWLCEDGEGDSDRSINGNRISKCRLWGTRNNLGYGTAIDLAHSAMEHNLEEWVLIGEEGKKRPGGEIEDSITREEVNIIMRLRHTLKRYNPQMVFFMKKKINKVQMERVQRSCGFANGIDVDPNGSKAGLCLAWRGDATIMLQNFSKRHIDVIIKDPDDRKK</sequence>
<comment type="caution">
    <text evidence="1">The sequence shown here is derived from an EMBL/GenBank/DDBJ whole genome shotgun (WGS) entry which is preliminary data.</text>
</comment>
<accession>A0A7J9IP23</accession>
<name>A0A7J9IP23_9ROSI</name>